<dbReference type="AlphaFoldDB" id="A0A7J6QVW1"/>
<name>A0A7J6QVW1_PEROL</name>
<dbReference type="EMBL" id="JABANM010026563">
    <property type="protein sequence ID" value="KAF4712779.1"/>
    <property type="molecule type" value="Genomic_DNA"/>
</dbReference>
<proteinExistence type="predicted"/>
<evidence type="ECO:0000313" key="3">
    <source>
        <dbReference type="Proteomes" id="UP000574390"/>
    </source>
</evidence>
<feature type="non-terminal residue" evidence="2">
    <location>
        <position position="1"/>
    </location>
</feature>
<dbReference type="InterPro" id="IPR019197">
    <property type="entry name" value="Biotin-prot_ligase_N"/>
</dbReference>
<dbReference type="InterPro" id="IPR029062">
    <property type="entry name" value="Class_I_gatase-like"/>
</dbReference>
<comment type="caution">
    <text evidence="2">The sequence shown here is derived from an EMBL/GenBank/DDBJ whole genome shotgun (WGS) entry which is preliminary data.</text>
</comment>
<accession>A0A7J6QVW1</accession>
<dbReference type="CDD" id="cd03144">
    <property type="entry name" value="GATase1_ScBLP_like"/>
    <property type="match status" value="1"/>
</dbReference>
<gene>
    <name evidence="2" type="primary">BPL1</name>
    <name evidence="2" type="ORF">FOZ62_029727</name>
</gene>
<dbReference type="Proteomes" id="UP000574390">
    <property type="component" value="Unassembled WGS sequence"/>
</dbReference>
<dbReference type="Pfam" id="PF09825">
    <property type="entry name" value="BPL_N"/>
    <property type="match status" value="1"/>
</dbReference>
<feature type="non-terminal residue" evidence="2">
    <location>
        <position position="146"/>
    </location>
</feature>
<reference evidence="2 3" key="1">
    <citation type="submission" date="2020-04" db="EMBL/GenBank/DDBJ databases">
        <title>Perkinsus olseni comparative genomics.</title>
        <authorList>
            <person name="Bogema D.R."/>
        </authorList>
    </citation>
    <scope>NUCLEOTIDE SEQUENCE [LARGE SCALE GENOMIC DNA]</scope>
    <source>
        <strain evidence="2">ATCC PRA-205</strain>
    </source>
</reference>
<feature type="domain" description="Biotin-protein ligase N-terminal" evidence="1">
    <location>
        <begin position="67"/>
        <end position="145"/>
    </location>
</feature>
<evidence type="ECO:0000313" key="2">
    <source>
        <dbReference type="EMBL" id="KAF4712779.1"/>
    </source>
</evidence>
<protein>
    <submittedName>
        <fullName evidence="2">Biotin holocarboxylase synthetase</fullName>
    </submittedName>
</protein>
<organism evidence="2 3">
    <name type="scientific">Perkinsus olseni</name>
    <name type="common">Perkinsus atlanticus</name>
    <dbReference type="NCBI Taxonomy" id="32597"/>
    <lineage>
        <taxon>Eukaryota</taxon>
        <taxon>Sar</taxon>
        <taxon>Alveolata</taxon>
        <taxon>Perkinsozoa</taxon>
        <taxon>Perkinsea</taxon>
        <taxon>Perkinsida</taxon>
        <taxon>Perkinsidae</taxon>
        <taxon>Perkinsus</taxon>
    </lineage>
</organism>
<dbReference type="SUPFAM" id="SSF52317">
    <property type="entry name" value="Class I glutamine amidotransferase-like"/>
    <property type="match status" value="1"/>
</dbReference>
<sequence>RLLINDRDGDVGSTELQELVDLSTWKFEGIAAEVHKLLQQLDQPTALSSRDGGSSRGEFGTYVAGIEKLLKNILGPRGFAVTRVNRGELRDGAWMRDCRLFVIPGGADLPWVEDLHGKGCRMIRAFVEDGGSFLGVCAGSYFGSDA</sequence>
<evidence type="ECO:0000259" key="1">
    <source>
        <dbReference type="Pfam" id="PF09825"/>
    </source>
</evidence>